<proteinExistence type="predicted"/>
<keyword evidence="3" id="KW-1185">Reference proteome</keyword>
<name>A0A7G2CB85_9TRYP</name>
<sequence length="394" mass="44264">MSETTVEQPSEFTLELQDAIEEELNLASPSSPSHQEEPVAVLGATDPLFEEALAEKDDAAMEIEGRWGNFEALPEETTVPHKEAKEEGKKRRREAKTEKAERELQTNAYKHSQKRLRKEAKNLCLKDLIAKSISHGKEDYSSPVVASPNTPASPWSPRLAGEITNRFLSNVKNQQKQTFQKIMNKELGNSQSMTTSRSQHYVRKLHETEKSQQGSTAVMDVAELVIEEETVEEKEVTDFDFVSGDSRTASFNFDSERIPSYVGESDQSTAADREKEKAEIRALTRKHEIWKLKQRQMKSNALLQSTQPKSVTAASPVVMTTPEPSGRPSDSLPLTLKATLENRTFSTPTIKETKLTVDDISMIRRINSFDNISNKRVVVFETSAKENSNSKSTM</sequence>
<evidence type="ECO:0000313" key="3">
    <source>
        <dbReference type="Proteomes" id="UP000515908"/>
    </source>
</evidence>
<protein>
    <submittedName>
        <fullName evidence="2">Uncharacterized protein</fullName>
    </submittedName>
</protein>
<dbReference type="EMBL" id="LR877151">
    <property type="protein sequence ID" value="CAD2216769.1"/>
    <property type="molecule type" value="Genomic_DNA"/>
</dbReference>
<feature type="compositionally biased region" description="Basic and acidic residues" evidence="1">
    <location>
        <begin position="78"/>
        <end position="104"/>
    </location>
</feature>
<dbReference type="AlphaFoldDB" id="A0A7G2CB85"/>
<evidence type="ECO:0000313" key="2">
    <source>
        <dbReference type="EMBL" id="CAD2216769.1"/>
    </source>
</evidence>
<feature type="region of interest" description="Disordered" evidence="1">
    <location>
        <begin position="69"/>
        <end position="115"/>
    </location>
</feature>
<gene>
    <name evidence="2" type="ORF">ADEAN_000424200</name>
</gene>
<accession>A0A7G2CB85</accession>
<organism evidence="2 3">
    <name type="scientific">Angomonas deanei</name>
    <dbReference type="NCBI Taxonomy" id="59799"/>
    <lineage>
        <taxon>Eukaryota</taxon>
        <taxon>Discoba</taxon>
        <taxon>Euglenozoa</taxon>
        <taxon>Kinetoplastea</taxon>
        <taxon>Metakinetoplastina</taxon>
        <taxon>Trypanosomatida</taxon>
        <taxon>Trypanosomatidae</taxon>
        <taxon>Strigomonadinae</taxon>
        <taxon>Angomonas</taxon>
    </lineage>
</organism>
<dbReference type="Proteomes" id="UP000515908">
    <property type="component" value="Chromosome 07"/>
</dbReference>
<reference evidence="2 3" key="1">
    <citation type="submission" date="2020-08" db="EMBL/GenBank/DDBJ databases">
        <authorList>
            <person name="Newling K."/>
            <person name="Davey J."/>
            <person name="Forrester S."/>
        </authorList>
    </citation>
    <scope>NUCLEOTIDE SEQUENCE [LARGE SCALE GENOMIC DNA]</scope>
    <source>
        <strain evidence="3">Crithidia deanei Carvalho (ATCC PRA-265)</strain>
    </source>
</reference>
<dbReference type="VEuPathDB" id="TriTrypDB:ADEAN_000424200"/>
<evidence type="ECO:0000256" key="1">
    <source>
        <dbReference type="SAM" id="MobiDB-lite"/>
    </source>
</evidence>